<dbReference type="EnsemblFungi" id="MAPG_11032T0">
    <property type="protein sequence ID" value="MAPG_11032T0"/>
    <property type="gene ID" value="MAPG_11032"/>
</dbReference>
<reference evidence="3" key="4">
    <citation type="journal article" date="2015" name="G3 (Bethesda)">
        <title>Genome sequences of three phytopathogenic species of the Magnaporthaceae family of fungi.</title>
        <authorList>
            <person name="Okagaki L.H."/>
            <person name="Nunes C.C."/>
            <person name="Sailsbery J."/>
            <person name="Clay B."/>
            <person name="Brown D."/>
            <person name="John T."/>
            <person name="Oh Y."/>
            <person name="Young N."/>
            <person name="Fitzgerald M."/>
            <person name="Haas B.J."/>
            <person name="Zeng Q."/>
            <person name="Young S."/>
            <person name="Adiconis X."/>
            <person name="Fan L."/>
            <person name="Levin J.Z."/>
            <person name="Mitchell T.K."/>
            <person name="Okubara P.A."/>
            <person name="Farman M.L."/>
            <person name="Kohn L.M."/>
            <person name="Birren B."/>
            <person name="Ma L.-J."/>
            <person name="Dean R.A."/>
        </authorList>
    </citation>
    <scope>NUCLEOTIDE SEQUENCE</scope>
    <source>
        <strain evidence="3">ATCC 64411 / 73-15</strain>
    </source>
</reference>
<keyword evidence="4" id="KW-1185">Reference proteome</keyword>
<evidence type="ECO:0000313" key="3">
    <source>
        <dbReference type="EnsemblFungi" id="MAPG_11032T0"/>
    </source>
</evidence>
<name>A0A0C4EE67_MAGP6</name>
<dbReference type="AlphaFoldDB" id="A0A0C4EE67"/>
<dbReference type="EMBL" id="ADBL01002713">
    <property type="status" value="NOT_ANNOTATED_CDS"/>
    <property type="molecule type" value="Genomic_DNA"/>
</dbReference>
<evidence type="ECO:0000256" key="1">
    <source>
        <dbReference type="SAM" id="MobiDB-lite"/>
    </source>
</evidence>
<accession>A0A0C4EE67</accession>
<evidence type="ECO:0000313" key="4">
    <source>
        <dbReference type="Proteomes" id="UP000011715"/>
    </source>
</evidence>
<feature type="compositionally biased region" description="Basic and acidic residues" evidence="1">
    <location>
        <begin position="29"/>
        <end position="40"/>
    </location>
</feature>
<gene>
    <name evidence="2" type="ORF">MAPG_11032</name>
</gene>
<reference evidence="2" key="1">
    <citation type="submission" date="2010-05" db="EMBL/GenBank/DDBJ databases">
        <title>The Genome Sequence of Magnaporthe poae strain ATCC 64411.</title>
        <authorList>
            <consortium name="The Broad Institute Genome Sequencing Platform"/>
            <consortium name="Broad Institute Genome Sequencing Center for Infectious Disease"/>
            <person name="Ma L.-J."/>
            <person name="Dead R."/>
            <person name="Young S."/>
            <person name="Zeng Q."/>
            <person name="Koehrsen M."/>
            <person name="Alvarado L."/>
            <person name="Berlin A."/>
            <person name="Chapman S.B."/>
            <person name="Chen Z."/>
            <person name="Freedman E."/>
            <person name="Gellesch M."/>
            <person name="Goldberg J."/>
            <person name="Griggs A."/>
            <person name="Gujja S."/>
            <person name="Heilman E.R."/>
            <person name="Heiman D."/>
            <person name="Hepburn T."/>
            <person name="Howarth C."/>
            <person name="Jen D."/>
            <person name="Larson L."/>
            <person name="Mehta T."/>
            <person name="Neiman D."/>
            <person name="Pearson M."/>
            <person name="Roberts A."/>
            <person name="Saif S."/>
            <person name="Shea T."/>
            <person name="Shenoy N."/>
            <person name="Sisk P."/>
            <person name="Stolte C."/>
            <person name="Sykes S."/>
            <person name="Walk T."/>
            <person name="White J."/>
            <person name="Yandava C."/>
            <person name="Haas B."/>
            <person name="Nusbaum C."/>
            <person name="Birren B."/>
        </authorList>
    </citation>
    <scope>NUCLEOTIDE SEQUENCE</scope>
    <source>
        <strain evidence="2">ATCC 64411</strain>
    </source>
</reference>
<feature type="compositionally biased region" description="Pro residues" evidence="1">
    <location>
        <begin position="44"/>
        <end position="56"/>
    </location>
</feature>
<evidence type="ECO:0000313" key="2">
    <source>
        <dbReference type="EMBL" id="KLU92085.1"/>
    </source>
</evidence>
<protein>
    <submittedName>
        <fullName evidence="2 3">Uncharacterized protein</fullName>
    </submittedName>
</protein>
<sequence length="150" mass="16086">MNLATTISSPSRQLAAAAATTTVAYKNSVHPEETPVHADGRPPGWVPRPRQLPVPPSLSGRAAAVSRSVGHRPLVGGALLTDSAGTTGKSKTTKPKKNRQKKNDAEKTCFPLLLPICMHFRREACLSLDEHSPECRVCVGAYENRSAFTC</sequence>
<reference evidence="3" key="5">
    <citation type="submission" date="2015-06" db="UniProtKB">
        <authorList>
            <consortium name="EnsemblFungi"/>
        </authorList>
    </citation>
    <scope>IDENTIFICATION</scope>
    <source>
        <strain evidence="3">ATCC 64411</strain>
    </source>
</reference>
<reference evidence="4" key="2">
    <citation type="submission" date="2010-05" db="EMBL/GenBank/DDBJ databases">
        <title>The genome sequence of Magnaporthe poae strain ATCC 64411.</title>
        <authorList>
            <person name="Ma L.-J."/>
            <person name="Dead R."/>
            <person name="Young S."/>
            <person name="Zeng Q."/>
            <person name="Koehrsen M."/>
            <person name="Alvarado L."/>
            <person name="Berlin A."/>
            <person name="Chapman S.B."/>
            <person name="Chen Z."/>
            <person name="Freedman E."/>
            <person name="Gellesch M."/>
            <person name="Goldberg J."/>
            <person name="Griggs A."/>
            <person name="Gujja S."/>
            <person name="Heilman E.R."/>
            <person name="Heiman D."/>
            <person name="Hepburn T."/>
            <person name="Howarth C."/>
            <person name="Jen D."/>
            <person name="Larson L."/>
            <person name="Mehta T."/>
            <person name="Neiman D."/>
            <person name="Pearson M."/>
            <person name="Roberts A."/>
            <person name="Saif S."/>
            <person name="Shea T."/>
            <person name="Shenoy N."/>
            <person name="Sisk P."/>
            <person name="Stolte C."/>
            <person name="Sykes S."/>
            <person name="Walk T."/>
            <person name="White J."/>
            <person name="Yandava C."/>
            <person name="Haas B."/>
            <person name="Nusbaum C."/>
            <person name="Birren B."/>
        </authorList>
    </citation>
    <scope>NUCLEOTIDE SEQUENCE [LARGE SCALE GENOMIC DNA]</scope>
    <source>
        <strain evidence="4">ATCC 64411 / 73-15</strain>
    </source>
</reference>
<reference evidence="2" key="3">
    <citation type="submission" date="2011-03" db="EMBL/GenBank/DDBJ databases">
        <title>Annotation of Magnaporthe poae ATCC 64411.</title>
        <authorList>
            <person name="Ma L.-J."/>
            <person name="Dead R."/>
            <person name="Young S.K."/>
            <person name="Zeng Q."/>
            <person name="Gargeya S."/>
            <person name="Fitzgerald M."/>
            <person name="Haas B."/>
            <person name="Abouelleil A."/>
            <person name="Alvarado L."/>
            <person name="Arachchi H.M."/>
            <person name="Berlin A."/>
            <person name="Brown A."/>
            <person name="Chapman S.B."/>
            <person name="Chen Z."/>
            <person name="Dunbar C."/>
            <person name="Freedman E."/>
            <person name="Gearin G."/>
            <person name="Gellesch M."/>
            <person name="Goldberg J."/>
            <person name="Griggs A."/>
            <person name="Gujja S."/>
            <person name="Heiman D."/>
            <person name="Howarth C."/>
            <person name="Larson L."/>
            <person name="Lui A."/>
            <person name="MacDonald P.J.P."/>
            <person name="Mehta T."/>
            <person name="Montmayeur A."/>
            <person name="Murphy C."/>
            <person name="Neiman D."/>
            <person name="Pearson M."/>
            <person name="Priest M."/>
            <person name="Roberts A."/>
            <person name="Saif S."/>
            <person name="Shea T."/>
            <person name="Shenoy N."/>
            <person name="Sisk P."/>
            <person name="Stolte C."/>
            <person name="Sykes S."/>
            <person name="Yandava C."/>
            <person name="Wortman J."/>
            <person name="Nusbaum C."/>
            <person name="Birren B."/>
        </authorList>
    </citation>
    <scope>NUCLEOTIDE SEQUENCE</scope>
    <source>
        <strain evidence="2">ATCC 64411</strain>
    </source>
</reference>
<organism evidence="3 4">
    <name type="scientific">Magnaporthiopsis poae (strain ATCC 64411 / 73-15)</name>
    <name type="common">Kentucky bluegrass fungus</name>
    <name type="synonym">Magnaporthe poae</name>
    <dbReference type="NCBI Taxonomy" id="644358"/>
    <lineage>
        <taxon>Eukaryota</taxon>
        <taxon>Fungi</taxon>
        <taxon>Dikarya</taxon>
        <taxon>Ascomycota</taxon>
        <taxon>Pezizomycotina</taxon>
        <taxon>Sordariomycetes</taxon>
        <taxon>Sordariomycetidae</taxon>
        <taxon>Magnaporthales</taxon>
        <taxon>Magnaporthaceae</taxon>
        <taxon>Magnaporthiopsis</taxon>
    </lineage>
</organism>
<dbReference type="Proteomes" id="UP000011715">
    <property type="component" value="Unassembled WGS sequence"/>
</dbReference>
<feature type="region of interest" description="Disordered" evidence="1">
    <location>
        <begin position="28"/>
        <end position="104"/>
    </location>
</feature>
<dbReference type="EMBL" id="GL876979">
    <property type="protein sequence ID" value="KLU92085.1"/>
    <property type="molecule type" value="Genomic_DNA"/>
</dbReference>
<dbReference type="VEuPathDB" id="FungiDB:MAPG_11032"/>
<feature type="compositionally biased region" description="Basic residues" evidence="1">
    <location>
        <begin position="91"/>
        <end position="100"/>
    </location>
</feature>
<proteinExistence type="predicted"/>